<gene>
    <name evidence="2" type="ORF">GCM10010310_22520</name>
</gene>
<comment type="caution">
    <text evidence="2">The sequence shown here is derived from an EMBL/GenBank/DDBJ whole genome shotgun (WGS) entry which is preliminary data.</text>
</comment>
<keyword evidence="3" id="KW-1185">Reference proteome</keyword>
<accession>A0ABN3SLP5</accession>
<reference evidence="2 3" key="1">
    <citation type="journal article" date="2019" name="Int. J. Syst. Evol. Microbiol.">
        <title>The Global Catalogue of Microorganisms (GCM) 10K type strain sequencing project: providing services to taxonomists for standard genome sequencing and annotation.</title>
        <authorList>
            <consortium name="The Broad Institute Genomics Platform"/>
            <consortium name="The Broad Institute Genome Sequencing Center for Infectious Disease"/>
            <person name="Wu L."/>
            <person name="Ma J."/>
        </authorList>
    </citation>
    <scope>NUCLEOTIDE SEQUENCE [LARGE SCALE GENOMIC DNA]</scope>
    <source>
        <strain evidence="2 3">JCM 4531</strain>
    </source>
</reference>
<sequence length="108" mass="11451">MAAARSSDWMFRAIDVLPPSPSTADLGVADVVRQCRTLPVHADLPPMVGGQLLHFGHLPVTANVPYEACAPHTCAGRGPPPEWDVPDRGGSSVRRVFAPPSSSVSWTP</sequence>
<dbReference type="EMBL" id="BAAASK010000004">
    <property type="protein sequence ID" value="GAA2677866.1"/>
    <property type="molecule type" value="Genomic_DNA"/>
</dbReference>
<proteinExistence type="predicted"/>
<evidence type="ECO:0000256" key="1">
    <source>
        <dbReference type="SAM" id="MobiDB-lite"/>
    </source>
</evidence>
<protein>
    <submittedName>
        <fullName evidence="2">Uncharacterized protein</fullName>
    </submittedName>
</protein>
<feature type="region of interest" description="Disordered" evidence="1">
    <location>
        <begin position="76"/>
        <end position="108"/>
    </location>
</feature>
<name>A0ABN3SLP5_9ACTN</name>
<dbReference type="Proteomes" id="UP001499989">
    <property type="component" value="Unassembled WGS sequence"/>
</dbReference>
<evidence type="ECO:0000313" key="3">
    <source>
        <dbReference type="Proteomes" id="UP001499989"/>
    </source>
</evidence>
<evidence type="ECO:0000313" key="2">
    <source>
        <dbReference type="EMBL" id="GAA2677866.1"/>
    </source>
</evidence>
<organism evidence="2 3">
    <name type="scientific">Streptomyces violaceolatus</name>
    <dbReference type="NCBI Taxonomy" id="67378"/>
    <lineage>
        <taxon>Bacteria</taxon>
        <taxon>Bacillati</taxon>
        <taxon>Actinomycetota</taxon>
        <taxon>Actinomycetes</taxon>
        <taxon>Kitasatosporales</taxon>
        <taxon>Streptomycetaceae</taxon>
        <taxon>Streptomyces</taxon>
        <taxon>Streptomyces violaceoruber group</taxon>
    </lineage>
</organism>